<dbReference type="Gene3D" id="2.170.270.10">
    <property type="entry name" value="SET domain"/>
    <property type="match status" value="1"/>
</dbReference>
<dbReference type="SUPFAM" id="SSF57716">
    <property type="entry name" value="Glucocorticoid receptor-like (DNA-binding domain)"/>
    <property type="match status" value="1"/>
</dbReference>
<keyword evidence="1" id="KW-0479">Metal-binding</keyword>
<dbReference type="GO" id="GO:0008757">
    <property type="term" value="F:S-adenosylmethionine-dependent methyltransferase activity"/>
    <property type="evidence" value="ECO:0007669"/>
    <property type="project" value="UniProtKB-ARBA"/>
</dbReference>
<dbReference type="InterPro" id="IPR046341">
    <property type="entry name" value="SET_dom_sf"/>
</dbReference>
<dbReference type="AlphaFoldDB" id="A0A9N9QY17"/>
<reference evidence="9" key="2">
    <citation type="submission" date="2022-10" db="EMBL/GenBank/DDBJ databases">
        <authorList>
            <consortium name="ENA_rothamsted_submissions"/>
            <consortium name="culmorum"/>
            <person name="King R."/>
        </authorList>
    </citation>
    <scope>NUCLEOTIDE SEQUENCE</scope>
</reference>
<dbReference type="GO" id="GO:0003677">
    <property type="term" value="F:DNA binding"/>
    <property type="evidence" value="ECO:0007669"/>
    <property type="project" value="UniProtKB-UniRule"/>
</dbReference>
<organism evidence="9 10">
    <name type="scientific">Diatraea saccharalis</name>
    <name type="common">sugarcane borer</name>
    <dbReference type="NCBI Taxonomy" id="40085"/>
    <lineage>
        <taxon>Eukaryota</taxon>
        <taxon>Metazoa</taxon>
        <taxon>Ecdysozoa</taxon>
        <taxon>Arthropoda</taxon>
        <taxon>Hexapoda</taxon>
        <taxon>Insecta</taxon>
        <taxon>Pterygota</taxon>
        <taxon>Neoptera</taxon>
        <taxon>Endopterygota</taxon>
        <taxon>Lepidoptera</taxon>
        <taxon>Glossata</taxon>
        <taxon>Ditrysia</taxon>
        <taxon>Pyraloidea</taxon>
        <taxon>Crambidae</taxon>
        <taxon>Crambinae</taxon>
        <taxon>Diatraea</taxon>
    </lineage>
</organism>
<feature type="domain" description="THAP-type" evidence="8">
    <location>
        <begin position="1"/>
        <end position="94"/>
    </location>
</feature>
<accession>A0A9N9QY17</accession>
<dbReference type="InterPro" id="IPR001214">
    <property type="entry name" value="SET_dom"/>
</dbReference>
<evidence type="ECO:0000256" key="6">
    <source>
        <dbReference type="PROSITE-ProRule" id="PRU00309"/>
    </source>
</evidence>
<evidence type="ECO:0000256" key="3">
    <source>
        <dbReference type="ARBA" id="ARBA00022833"/>
    </source>
</evidence>
<evidence type="ECO:0000256" key="1">
    <source>
        <dbReference type="ARBA" id="ARBA00022723"/>
    </source>
</evidence>
<evidence type="ECO:0000256" key="2">
    <source>
        <dbReference type="ARBA" id="ARBA00022771"/>
    </source>
</evidence>
<protein>
    <recommendedName>
        <fullName evidence="11">C2H2-type domain-containing protein</fullName>
    </recommendedName>
</protein>
<keyword evidence="10" id="KW-1185">Reference proteome</keyword>
<keyword evidence="3" id="KW-0862">Zinc</keyword>
<gene>
    <name evidence="9" type="ORF">DIATSA_LOCUS3686</name>
</gene>
<reference evidence="9" key="1">
    <citation type="submission" date="2021-12" db="EMBL/GenBank/DDBJ databases">
        <authorList>
            <person name="King R."/>
        </authorList>
    </citation>
    <scope>NUCLEOTIDE SEQUENCE</scope>
</reference>
<name>A0A9N9QY17_9NEOP</name>
<dbReference type="Gene3D" id="3.30.40.10">
    <property type="entry name" value="Zinc/RING finger domain, C3HC4 (zinc finger)"/>
    <property type="match status" value="1"/>
</dbReference>
<dbReference type="InterPro" id="IPR006612">
    <property type="entry name" value="THAP_Znf"/>
</dbReference>
<dbReference type="InterPro" id="IPR013083">
    <property type="entry name" value="Znf_RING/FYVE/PHD"/>
</dbReference>
<evidence type="ECO:0000256" key="4">
    <source>
        <dbReference type="ARBA" id="ARBA00023125"/>
    </source>
</evidence>
<keyword evidence="2 5" id="KW-0863">Zinc-finger</keyword>
<dbReference type="Proteomes" id="UP001153714">
    <property type="component" value="Chromosome 14"/>
</dbReference>
<dbReference type="PROSITE" id="PS50157">
    <property type="entry name" value="ZINC_FINGER_C2H2_2"/>
    <property type="match status" value="1"/>
</dbReference>
<evidence type="ECO:0008006" key="11">
    <source>
        <dbReference type="Google" id="ProtNLM"/>
    </source>
</evidence>
<dbReference type="GO" id="GO:0008170">
    <property type="term" value="F:N-methyltransferase activity"/>
    <property type="evidence" value="ECO:0007669"/>
    <property type="project" value="UniProtKB-ARBA"/>
</dbReference>
<evidence type="ECO:0000256" key="5">
    <source>
        <dbReference type="PROSITE-ProRule" id="PRU00042"/>
    </source>
</evidence>
<dbReference type="Pfam" id="PF05485">
    <property type="entry name" value="THAP"/>
    <property type="match status" value="1"/>
</dbReference>
<evidence type="ECO:0000313" key="10">
    <source>
        <dbReference type="Proteomes" id="UP001153714"/>
    </source>
</evidence>
<dbReference type="Pfam" id="PF21549">
    <property type="entry name" value="PRDM2_PR"/>
    <property type="match status" value="1"/>
</dbReference>
<dbReference type="GO" id="GO:0008276">
    <property type="term" value="F:protein methyltransferase activity"/>
    <property type="evidence" value="ECO:0007669"/>
    <property type="project" value="UniProtKB-ARBA"/>
</dbReference>
<keyword evidence="4 6" id="KW-0238">DNA-binding</keyword>
<evidence type="ECO:0000259" key="7">
    <source>
        <dbReference type="PROSITE" id="PS50157"/>
    </source>
</evidence>
<dbReference type="PROSITE" id="PS50950">
    <property type="entry name" value="ZF_THAP"/>
    <property type="match status" value="1"/>
</dbReference>
<feature type="domain" description="C2H2-type" evidence="7">
    <location>
        <begin position="382"/>
        <end position="409"/>
    </location>
</feature>
<dbReference type="InterPro" id="IPR013087">
    <property type="entry name" value="Znf_C2H2_type"/>
</dbReference>
<sequence length="607" mass="69925">MADKENRRKCFKCGRSPTQHNVKLFRFPKPAKRNLIRCLLWAKYIFPDRDYSLVSFQMKLYSEHRMLCQKHFKDCDFTDSSRTKLLRTAVPSDDQKEHISIPVQDDDSHILIVSDIEEHNLLNFINYECNLNAQLNIKEDLTNTQNISQIDCEDISPASPIVLDFENGFHDTNKEYVTNITKSRKEEKQKCQKIVHLQDTKVPPRAVAVLPPALYYKNGSVIPRRSLPTRVKFGPVKGVKTVLTNENACEIVLEAARCKVPIYLMINNDHITYIDVLDKDKSNWFSLLPLGDQHTANVWLYQEGEELYGMAVKSIAARTPLILGYSKKYTEDCGIPPGLPVLDISSVLCEDLQAQCRETAGPYHRRNGYKNTIRLRTRRGRYRCRYCLHTFSRIFTLNRHTALYCTKKSDKTATVKWNCLPEVAPTAASNIEDNRLPSDESLQNYSNGLDFSTSLFDTDRMSNLEISGSSRSENDFNLYGVSYKDHNGMTVDLDPTVNKQECENEDRSKVEPPNEPFLISCEHCRQTIVQGDMNRHIRECKRISLTCECGRMYKSKEKLAQHIHTQHGLSSLTQKLNEDAIFKCDKCDQTYLVSLDFLTFNDLLRLL</sequence>
<evidence type="ECO:0000313" key="9">
    <source>
        <dbReference type="EMBL" id="CAG9785671.1"/>
    </source>
</evidence>
<dbReference type="GO" id="GO:0008270">
    <property type="term" value="F:zinc ion binding"/>
    <property type="evidence" value="ECO:0007669"/>
    <property type="project" value="UniProtKB-KW"/>
</dbReference>
<proteinExistence type="predicted"/>
<evidence type="ECO:0000259" key="8">
    <source>
        <dbReference type="PROSITE" id="PS50950"/>
    </source>
</evidence>
<dbReference type="EMBL" id="OU893345">
    <property type="protein sequence ID" value="CAG9785671.1"/>
    <property type="molecule type" value="Genomic_DNA"/>
</dbReference>
<dbReference type="OrthoDB" id="3535323at2759"/>